<feature type="compositionally biased region" description="Basic and acidic residues" evidence="1">
    <location>
        <begin position="697"/>
        <end position="713"/>
    </location>
</feature>
<feature type="compositionally biased region" description="Basic and acidic residues" evidence="1">
    <location>
        <begin position="508"/>
        <end position="529"/>
    </location>
</feature>
<feature type="region of interest" description="Disordered" evidence="1">
    <location>
        <begin position="980"/>
        <end position="1057"/>
    </location>
</feature>
<feature type="region of interest" description="Disordered" evidence="1">
    <location>
        <begin position="50"/>
        <end position="285"/>
    </location>
</feature>
<evidence type="ECO:0000313" key="3">
    <source>
        <dbReference type="EMBL" id="KAE9405922.1"/>
    </source>
</evidence>
<feature type="compositionally biased region" description="Polar residues" evidence="1">
    <location>
        <begin position="206"/>
        <end position="220"/>
    </location>
</feature>
<proteinExistence type="predicted"/>
<gene>
    <name evidence="3" type="ORF">BT96DRAFT_1015186</name>
</gene>
<feature type="compositionally biased region" description="Acidic residues" evidence="1">
    <location>
        <begin position="1210"/>
        <end position="1226"/>
    </location>
</feature>
<feature type="region of interest" description="Disordered" evidence="1">
    <location>
        <begin position="796"/>
        <end position="878"/>
    </location>
</feature>
<feature type="compositionally biased region" description="Polar residues" evidence="1">
    <location>
        <begin position="454"/>
        <end position="468"/>
    </location>
</feature>
<feature type="compositionally biased region" description="Polar residues" evidence="1">
    <location>
        <begin position="433"/>
        <end position="442"/>
    </location>
</feature>
<feature type="compositionally biased region" description="Basic and acidic residues" evidence="1">
    <location>
        <begin position="557"/>
        <end position="568"/>
    </location>
</feature>
<evidence type="ECO:0000313" key="4">
    <source>
        <dbReference type="Proteomes" id="UP000799118"/>
    </source>
</evidence>
<feature type="domain" description="DNA replication checkpoint mediator MRC1" evidence="2">
    <location>
        <begin position="1092"/>
        <end position="1179"/>
    </location>
</feature>
<feature type="compositionally biased region" description="Acidic residues" evidence="1">
    <location>
        <begin position="532"/>
        <end position="545"/>
    </location>
</feature>
<reference evidence="3" key="1">
    <citation type="journal article" date="2019" name="Environ. Microbiol.">
        <title>Fungal ecological strategies reflected in gene transcription - a case study of two litter decomposers.</title>
        <authorList>
            <person name="Barbi F."/>
            <person name="Kohler A."/>
            <person name="Barry K."/>
            <person name="Baskaran P."/>
            <person name="Daum C."/>
            <person name="Fauchery L."/>
            <person name="Ihrmark K."/>
            <person name="Kuo A."/>
            <person name="LaButti K."/>
            <person name="Lipzen A."/>
            <person name="Morin E."/>
            <person name="Grigoriev I.V."/>
            <person name="Henrissat B."/>
            <person name="Lindahl B."/>
            <person name="Martin F."/>
        </authorList>
    </citation>
    <scope>NUCLEOTIDE SEQUENCE</scope>
    <source>
        <strain evidence="3">JB14</strain>
    </source>
</reference>
<feature type="region of interest" description="Disordered" evidence="1">
    <location>
        <begin position="1324"/>
        <end position="1389"/>
    </location>
</feature>
<feature type="region of interest" description="Disordered" evidence="1">
    <location>
        <begin position="316"/>
        <end position="338"/>
    </location>
</feature>
<feature type="compositionally biased region" description="Basic and acidic residues" evidence="1">
    <location>
        <begin position="1227"/>
        <end position="1250"/>
    </location>
</feature>
<feature type="region of interest" description="Disordered" evidence="1">
    <location>
        <begin position="1"/>
        <end position="37"/>
    </location>
</feature>
<feature type="compositionally biased region" description="Basic and acidic residues" evidence="1">
    <location>
        <begin position="273"/>
        <end position="285"/>
    </location>
</feature>
<feature type="region of interest" description="Disordered" evidence="1">
    <location>
        <begin position="386"/>
        <end position="596"/>
    </location>
</feature>
<feature type="compositionally biased region" description="Basic and acidic residues" evidence="1">
    <location>
        <begin position="681"/>
        <end position="690"/>
    </location>
</feature>
<sequence length="1389" mass="153477">MSPPTTPAKRPVRTYGRPKPTTEVPASTSSHHIPDSISKPIISYSLSSDALGEAPANSNPSSLISAEVAEEEKSSDDESRNDASTKFNWGWKAKLEDLDKSDDENESAGQPEEAASSRVISQQGPKLVDSAPLSLEQTTSQESRHLLDAPPSPSQGVFPSSGSTLPPSPSPKSRRVSKHKRVIDSDAESDQEQSKSSYPSSPAKDTINTPKTRSSITPPTSGDEMPSAKLPKSKPSSKGKLTATPLVFVDDDASSSKPSKGKRAKPNKIKPPTKKDKVETVRESHRLNAAKQVSIAPAQRSNKHTLQNLLAAVSHAPSPLKGELSIDPISEFSSPNGHVGYDTTPFSHVDDKPSCNIPLVSLDSDEELPSVQTLLDAKKAKDIKALKLKAAQQQQQRSKGSHSDDDDDLEIVDGPTDTHVAMMEERKPGRPSITVSKRTQQKLAGIPLRRPSPARSTSQARNAKQLNQVLLKDIQTDNARRTKEKSEEWERRGGRPLESGVQPSAMHGVERYVQKGLENLEKSKVKAQEGSEYLEEDEDEEDQEWTPDQRGFASPVPRKDEYEENRGDETEDYDMTMVDEEASVEEDDLTQIEIPHRRPLRARAVVGSDTEDEAENLPQSRSFGKVLAADSMVLSPIAHHQSAVMGSDTEEENNENVPPQSRSFGKVLVADSMVLPPLARHQSDSSHDGATEDEGDKENNDRLMYDHSDDKENTAVVRYGVMDPEPPSEGSRPSLGRRRSGLFNREENMRRSLSMSPGAGYTTEEDKENPRSPLKTLSTAELPLTPSVPFAARLQQAASAATIADDNPEPSSTFVPRVLARDPQASGFSQFSEDGESQPKKLLEASFSDLFDSDSQKPSASSRPALGSFKEPAKPNNFLDKLRGNKSLGLTQDLAVGLQPALEVNENLKRQAQQIFEKEQDFILNNENHSTAKQPELYINEQGFLTQTRPADGAEIYRPPPTPSQPFSQMGAFTSQSISRQPFRELPTPSVDDDPPRLQRLRKRGLSRSPFGVISQSDIGGRASTSSSPPLSPTELKKLRHDRQKHTYQNPANDWKSLPLSNRRLKRVMKTRCLVSESAMKEMRRTGRIKIIAEEKVVEKYQEHRQEDDARDEQLANAVIQGQKRFGKRNRDRAGIDDSDEDEDEDERNRRIRRKMKEPELRGDIKSLAGQEATRAFAEQYQAAIKSDGDPELAHLQGDDNNNDVTMAGPDDERDEEDEDAGSDNDENNRFISRDEVIRQAREAARKGEDEGPDFNPHDTSFVDANDDEDEDLPRVRNVTTVPPRNHGIRKGFVDALDIDAAENHRSESMVDVHGRKRAEAFVKSESRLRRTGTARPNMSGGISVIGPKSHAKTGAIASQVGNNISKRQPVKAAPSMLNQVGDRKDRFQ</sequence>
<dbReference type="Proteomes" id="UP000799118">
    <property type="component" value="Unassembled WGS sequence"/>
</dbReference>
<feature type="compositionally biased region" description="Acidic residues" evidence="1">
    <location>
        <begin position="1137"/>
        <end position="1146"/>
    </location>
</feature>
<evidence type="ECO:0000259" key="2">
    <source>
        <dbReference type="Pfam" id="PF09444"/>
    </source>
</evidence>
<accession>A0A6A4I2A9</accession>
<protein>
    <recommendedName>
        <fullName evidence="2">DNA replication checkpoint mediator MRC1 domain-containing protein</fullName>
    </recommendedName>
</protein>
<keyword evidence="4" id="KW-1185">Reference proteome</keyword>
<feature type="compositionally biased region" description="Basic and acidic residues" evidence="1">
    <location>
        <begin position="474"/>
        <end position="495"/>
    </location>
</feature>
<feature type="compositionally biased region" description="Basic residues" evidence="1">
    <location>
        <begin position="172"/>
        <end position="181"/>
    </location>
</feature>
<organism evidence="3 4">
    <name type="scientific">Gymnopus androsaceus JB14</name>
    <dbReference type="NCBI Taxonomy" id="1447944"/>
    <lineage>
        <taxon>Eukaryota</taxon>
        <taxon>Fungi</taxon>
        <taxon>Dikarya</taxon>
        <taxon>Basidiomycota</taxon>
        <taxon>Agaricomycotina</taxon>
        <taxon>Agaricomycetes</taxon>
        <taxon>Agaricomycetidae</taxon>
        <taxon>Agaricales</taxon>
        <taxon>Marasmiineae</taxon>
        <taxon>Omphalotaceae</taxon>
        <taxon>Gymnopus</taxon>
    </lineage>
</organism>
<evidence type="ECO:0000256" key="1">
    <source>
        <dbReference type="SAM" id="MobiDB-lite"/>
    </source>
</evidence>
<feature type="compositionally biased region" description="Basic residues" evidence="1">
    <location>
        <begin position="259"/>
        <end position="272"/>
    </location>
</feature>
<feature type="compositionally biased region" description="Acidic residues" evidence="1">
    <location>
        <begin position="569"/>
        <end position="590"/>
    </location>
</feature>
<dbReference type="OrthoDB" id="3361281at2759"/>
<feature type="region of interest" description="Disordered" evidence="1">
    <location>
        <begin position="1120"/>
        <end position="1167"/>
    </location>
</feature>
<feature type="region of interest" description="Disordered" evidence="1">
    <location>
        <begin position="1188"/>
        <end position="1289"/>
    </location>
</feature>
<feature type="region of interest" description="Disordered" evidence="1">
    <location>
        <begin position="639"/>
        <end position="783"/>
    </location>
</feature>
<dbReference type="InterPro" id="IPR018564">
    <property type="entry name" value="Repl_chkpnt_MRC1_dom"/>
</dbReference>
<name>A0A6A4I2A9_9AGAR</name>
<dbReference type="Pfam" id="PF09444">
    <property type="entry name" value="MRC1"/>
    <property type="match status" value="1"/>
</dbReference>
<dbReference type="EMBL" id="ML769405">
    <property type="protein sequence ID" value="KAE9405922.1"/>
    <property type="molecule type" value="Genomic_DNA"/>
</dbReference>